<evidence type="ECO:0000256" key="1">
    <source>
        <dbReference type="ARBA" id="ARBA00004651"/>
    </source>
</evidence>
<evidence type="ECO:0000256" key="3">
    <source>
        <dbReference type="ARBA" id="ARBA00022475"/>
    </source>
</evidence>
<evidence type="ECO:0000256" key="6">
    <source>
        <dbReference type="ARBA" id="ARBA00023136"/>
    </source>
</evidence>
<evidence type="ECO:0000259" key="8">
    <source>
        <dbReference type="PROSITE" id="PS50928"/>
    </source>
</evidence>
<dbReference type="Gene3D" id="1.10.3720.10">
    <property type="entry name" value="MetI-like"/>
    <property type="match status" value="1"/>
</dbReference>
<dbReference type="SUPFAM" id="SSF161098">
    <property type="entry name" value="MetI-like"/>
    <property type="match status" value="1"/>
</dbReference>
<comment type="similarity">
    <text evidence="7">Belongs to the binding-protein-dependent transport system permease family.</text>
</comment>
<feature type="transmembrane region" description="Helical" evidence="7">
    <location>
        <begin position="288"/>
        <end position="309"/>
    </location>
</feature>
<keyword evidence="6 7" id="KW-0472">Membrane</keyword>
<accession>A0A090DJS6</accession>
<comment type="subcellular location">
    <subcellularLocation>
        <location evidence="1 7">Cell membrane</location>
        <topology evidence="1 7">Multi-pass membrane protein</topology>
    </subcellularLocation>
</comment>
<feature type="transmembrane region" description="Helical" evidence="7">
    <location>
        <begin position="101"/>
        <end position="121"/>
    </location>
</feature>
<dbReference type="EMBL" id="CCMZ01000015">
    <property type="protein sequence ID" value="CDX16336.1"/>
    <property type="molecule type" value="Genomic_DNA"/>
</dbReference>
<evidence type="ECO:0000256" key="2">
    <source>
        <dbReference type="ARBA" id="ARBA00022448"/>
    </source>
</evidence>
<keyword evidence="4 7" id="KW-0812">Transmembrane</keyword>
<protein>
    <submittedName>
        <fullName evidence="9">Putative peptide transporter permease subunit: membrane component of ABC superfamily</fullName>
    </submittedName>
</protein>
<sequence>MLTGRTLSARAASLLLTLWLVSALVFIAGQVLPGDVARVMLGPFADAQAVAALNRQLGADQPVLVQYWRWFSAALTGDFGTSLSMRAPVGPFVLASLGRSAALAGIILLFLVPLGVGAGIVAGLNRGRLVDRLIVLAGVSFGIVPDFVSGLLLLLVFGLWLNWLPITGAAPDGAGFWTSGYYLILPALPLVLNLAGYLARMTRAGVIEALAADYTRTAILKGLDRRQVIVRHVLPNALTPTIAVLATQSGYMLGGLVVIEALFGIQGLGNLVLNAAKSRDFPMLEAGVLVMATIFVLSAAIGDLVQALLDPRQRRRASP</sequence>
<dbReference type="PROSITE" id="PS50928">
    <property type="entry name" value="ABC_TM1"/>
    <property type="match status" value="1"/>
</dbReference>
<evidence type="ECO:0000313" key="10">
    <source>
        <dbReference type="Proteomes" id="UP000045285"/>
    </source>
</evidence>
<dbReference type="GO" id="GO:0005886">
    <property type="term" value="C:plasma membrane"/>
    <property type="evidence" value="ECO:0007669"/>
    <property type="project" value="UniProtKB-SubCell"/>
</dbReference>
<organism evidence="9 10">
    <name type="scientific">Mesorhizobium plurifarium</name>
    <dbReference type="NCBI Taxonomy" id="69974"/>
    <lineage>
        <taxon>Bacteria</taxon>
        <taxon>Pseudomonadati</taxon>
        <taxon>Pseudomonadota</taxon>
        <taxon>Alphaproteobacteria</taxon>
        <taxon>Hyphomicrobiales</taxon>
        <taxon>Phyllobacteriaceae</taxon>
        <taxon>Mesorhizobium</taxon>
    </lineage>
</organism>
<proteinExistence type="inferred from homology"/>
<name>A0A090DJS6_MESPL</name>
<reference evidence="10" key="1">
    <citation type="submission" date="2014-08" db="EMBL/GenBank/DDBJ databases">
        <authorList>
            <person name="Moulin L."/>
        </authorList>
    </citation>
    <scope>NUCLEOTIDE SEQUENCE [LARGE SCALE GENOMIC DNA]</scope>
</reference>
<dbReference type="GO" id="GO:0071916">
    <property type="term" value="F:dipeptide transmembrane transporter activity"/>
    <property type="evidence" value="ECO:0007669"/>
    <property type="project" value="TreeGrafter"/>
</dbReference>
<dbReference type="PANTHER" id="PTHR43163:SF6">
    <property type="entry name" value="DIPEPTIDE TRANSPORT SYSTEM PERMEASE PROTEIN DPPB-RELATED"/>
    <property type="match status" value="1"/>
</dbReference>
<evidence type="ECO:0000256" key="4">
    <source>
        <dbReference type="ARBA" id="ARBA00022692"/>
    </source>
</evidence>
<feature type="transmembrane region" description="Helical" evidence="7">
    <location>
        <begin position="250"/>
        <end position="268"/>
    </location>
</feature>
<feature type="transmembrane region" description="Helical" evidence="7">
    <location>
        <begin position="133"/>
        <end position="160"/>
    </location>
</feature>
<dbReference type="STRING" id="69974.MPLDJ20_40124"/>
<dbReference type="CDD" id="cd06261">
    <property type="entry name" value="TM_PBP2"/>
    <property type="match status" value="1"/>
</dbReference>
<dbReference type="InterPro" id="IPR045621">
    <property type="entry name" value="BPD_transp_1_N"/>
</dbReference>
<keyword evidence="10" id="KW-1185">Reference proteome</keyword>
<keyword evidence="5 7" id="KW-1133">Transmembrane helix</keyword>
<keyword evidence="2 7" id="KW-0813">Transport</keyword>
<gene>
    <name evidence="9" type="primary">yliC</name>
    <name evidence="9" type="ORF">MPL3356_220013</name>
</gene>
<evidence type="ECO:0000256" key="5">
    <source>
        <dbReference type="ARBA" id="ARBA00022989"/>
    </source>
</evidence>
<evidence type="ECO:0000313" key="9">
    <source>
        <dbReference type="EMBL" id="CDX16336.1"/>
    </source>
</evidence>
<evidence type="ECO:0000256" key="7">
    <source>
        <dbReference type="RuleBase" id="RU363032"/>
    </source>
</evidence>
<keyword evidence="3" id="KW-1003">Cell membrane</keyword>
<dbReference type="InterPro" id="IPR035906">
    <property type="entry name" value="MetI-like_sf"/>
</dbReference>
<dbReference type="AlphaFoldDB" id="A0A090DJS6"/>
<feature type="transmembrane region" description="Helical" evidence="7">
    <location>
        <begin position="180"/>
        <end position="199"/>
    </location>
</feature>
<dbReference type="PANTHER" id="PTHR43163">
    <property type="entry name" value="DIPEPTIDE TRANSPORT SYSTEM PERMEASE PROTEIN DPPB-RELATED"/>
    <property type="match status" value="1"/>
</dbReference>
<dbReference type="Pfam" id="PF00528">
    <property type="entry name" value="BPD_transp_1"/>
    <property type="match status" value="1"/>
</dbReference>
<dbReference type="InterPro" id="IPR000515">
    <property type="entry name" value="MetI-like"/>
</dbReference>
<feature type="domain" description="ABC transmembrane type-1" evidence="8">
    <location>
        <begin position="97"/>
        <end position="302"/>
    </location>
</feature>
<dbReference type="Pfam" id="PF19300">
    <property type="entry name" value="BPD_transp_1_N"/>
    <property type="match status" value="1"/>
</dbReference>
<dbReference type="Proteomes" id="UP000045285">
    <property type="component" value="Unassembled WGS sequence"/>
</dbReference>